<dbReference type="Proteomes" id="UP001044222">
    <property type="component" value="Chromosome 19"/>
</dbReference>
<dbReference type="PANTHER" id="PTHR46375">
    <property type="entry name" value="KELCH REPEAT AND BTB DOMAIN-CONTAINING PROTEIN 13-RELATED"/>
    <property type="match status" value="1"/>
</dbReference>
<organism evidence="5 6">
    <name type="scientific">Anguilla anguilla</name>
    <name type="common">European freshwater eel</name>
    <name type="synonym">Muraena anguilla</name>
    <dbReference type="NCBI Taxonomy" id="7936"/>
    <lineage>
        <taxon>Eukaryota</taxon>
        <taxon>Metazoa</taxon>
        <taxon>Chordata</taxon>
        <taxon>Craniata</taxon>
        <taxon>Vertebrata</taxon>
        <taxon>Euteleostomi</taxon>
        <taxon>Actinopterygii</taxon>
        <taxon>Neopterygii</taxon>
        <taxon>Teleostei</taxon>
        <taxon>Anguilliformes</taxon>
        <taxon>Anguillidae</taxon>
        <taxon>Anguilla</taxon>
    </lineage>
</organism>
<feature type="domain" description="BTB" evidence="4">
    <location>
        <begin position="70"/>
        <end position="137"/>
    </location>
</feature>
<keyword evidence="1" id="KW-0880">Kelch repeat</keyword>
<dbReference type="Gene3D" id="3.30.710.10">
    <property type="entry name" value="Potassium Channel Kv1.1, Chain A"/>
    <property type="match status" value="1"/>
</dbReference>
<dbReference type="InterPro" id="IPR015915">
    <property type="entry name" value="Kelch-typ_b-propeller"/>
</dbReference>
<comment type="caution">
    <text evidence="5">The sequence shown here is derived from an EMBL/GenBank/DDBJ whole genome shotgun (WGS) entry which is preliminary data.</text>
</comment>
<keyword evidence="2" id="KW-0677">Repeat</keyword>
<dbReference type="InterPro" id="IPR011333">
    <property type="entry name" value="SKP1/BTB/POZ_sf"/>
</dbReference>
<dbReference type="InterPro" id="IPR052392">
    <property type="entry name" value="Kelch-BTB_domain-containing"/>
</dbReference>
<dbReference type="CDD" id="cd01165">
    <property type="entry name" value="BTB_POZ"/>
    <property type="match status" value="1"/>
</dbReference>
<keyword evidence="3" id="KW-0732">Signal</keyword>
<evidence type="ECO:0000259" key="4">
    <source>
        <dbReference type="PROSITE" id="PS50097"/>
    </source>
</evidence>
<dbReference type="AlphaFoldDB" id="A0A9D3RHU4"/>
<dbReference type="SUPFAM" id="SSF54695">
    <property type="entry name" value="POZ domain"/>
    <property type="match status" value="1"/>
</dbReference>
<keyword evidence="6" id="KW-1185">Reference proteome</keyword>
<feature type="chain" id="PRO_5038734986" description="BTB domain-containing protein" evidence="3">
    <location>
        <begin position="20"/>
        <end position="523"/>
    </location>
</feature>
<evidence type="ECO:0000256" key="1">
    <source>
        <dbReference type="ARBA" id="ARBA00022441"/>
    </source>
</evidence>
<dbReference type="PANTHER" id="PTHR46375:SF3">
    <property type="entry name" value="KELCH REPEAT AND BTB DOMAIN-CONTAINING PROTEIN 13"/>
    <property type="match status" value="1"/>
</dbReference>
<feature type="signal peptide" evidence="3">
    <location>
        <begin position="1"/>
        <end position="19"/>
    </location>
</feature>
<dbReference type="InterPro" id="IPR006652">
    <property type="entry name" value="Kelch_1"/>
</dbReference>
<name>A0A9D3RHU4_ANGAN</name>
<dbReference type="InterPro" id="IPR000210">
    <property type="entry name" value="BTB/POZ_dom"/>
</dbReference>
<gene>
    <name evidence="5" type="ORF">ANANG_G00311880</name>
</gene>
<evidence type="ECO:0000313" key="5">
    <source>
        <dbReference type="EMBL" id="KAG5830548.1"/>
    </source>
</evidence>
<dbReference type="CDD" id="cd14733">
    <property type="entry name" value="BACK"/>
    <property type="match status" value="1"/>
</dbReference>
<proteinExistence type="predicted"/>
<dbReference type="PROSITE" id="PS50097">
    <property type="entry name" value="BTB"/>
    <property type="match status" value="1"/>
</dbReference>
<reference evidence="5" key="1">
    <citation type="submission" date="2021-01" db="EMBL/GenBank/DDBJ databases">
        <title>A chromosome-scale assembly of European eel, Anguilla anguilla.</title>
        <authorList>
            <person name="Henkel C."/>
            <person name="Jong-Raadsen S.A."/>
            <person name="Dufour S."/>
            <person name="Weltzien F.-A."/>
            <person name="Palstra A.P."/>
            <person name="Pelster B."/>
            <person name="Spaink H.P."/>
            <person name="Van Den Thillart G.E."/>
            <person name="Jansen H."/>
            <person name="Zahm M."/>
            <person name="Klopp C."/>
            <person name="Cedric C."/>
            <person name="Louis A."/>
            <person name="Berthelot C."/>
            <person name="Parey E."/>
            <person name="Roest Crollius H."/>
            <person name="Montfort J."/>
            <person name="Robinson-Rechavi M."/>
            <person name="Bucao C."/>
            <person name="Bouchez O."/>
            <person name="Gislard M."/>
            <person name="Lluch J."/>
            <person name="Milhes M."/>
            <person name="Lampietro C."/>
            <person name="Lopez Roques C."/>
            <person name="Donnadieu C."/>
            <person name="Braasch I."/>
            <person name="Desvignes T."/>
            <person name="Postlethwait J."/>
            <person name="Bobe J."/>
            <person name="Guiguen Y."/>
            <person name="Dirks R."/>
        </authorList>
    </citation>
    <scope>NUCLEOTIDE SEQUENCE</scope>
    <source>
        <strain evidence="5">Tag_6206</strain>
        <tissue evidence="5">Liver</tissue>
    </source>
</reference>
<dbReference type="SUPFAM" id="SSF117281">
    <property type="entry name" value="Kelch motif"/>
    <property type="match status" value="1"/>
</dbReference>
<dbReference type="SMART" id="SM00612">
    <property type="entry name" value="Kelch"/>
    <property type="match status" value="2"/>
</dbReference>
<evidence type="ECO:0000256" key="2">
    <source>
        <dbReference type="ARBA" id="ARBA00022737"/>
    </source>
</evidence>
<dbReference type="Gene3D" id="2.120.10.80">
    <property type="entry name" value="Kelch-type beta propeller"/>
    <property type="match status" value="1"/>
</dbReference>
<sequence length="523" mass="59917">MRTLRQCLWLLLLWFTAWLQYGVEWAWRVFGSRTLRLDPAGQRADHSESRKPEPWRTDPAWRTYSGREGPTVTVQTSTHAFQADLGRLSEASEYFRALSRSRMRETAESLVHLEHVPSHVFHNLLEFTFLGRFSVPEEELGLHIQIGSYLLVQPFVSECLSSLASVLTPENCEAYLAFAREICCLEMLEAVRRYLSTNLLELAHLTGRLDPEEREELIRLRLGGARRLCALRKENLTSGSQSDTAAARHLYSLAGEEEEEEEGGAWRAEAELPFEADKWCFTTAVLHNYLYLIGGYRHRVRRGYEFKMASFRYNPFTHSWVSTAPLIKHRRHFSAAACEGSVFALGGWYLDSLVAPDSGTALYTAVERYDPWADSWAFVSSLPLTDFRFAVSLSHDVPLATALRRRVYVLGTVQRTGEKLVLQYDVTHKPVLPGGDRQAVRDWWDQLCERGDIAVRGSGRWGRVRATEKMWLAGQGTVLNDQVYMSDVEHNSIVRLDLRSLAIHRLPPFPIHTSYEALFHLHF</sequence>
<dbReference type="EMBL" id="JAFIRN010000019">
    <property type="protein sequence ID" value="KAG5830548.1"/>
    <property type="molecule type" value="Genomic_DNA"/>
</dbReference>
<dbReference type="Pfam" id="PF00651">
    <property type="entry name" value="BTB"/>
    <property type="match status" value="1"/>
</dbReference>
<evidence type="ECO:0000256" key="3">
    <source>
        <dbReference type="SAM" id="SignalP"/>
    </source>
</evidence>
<evidence type="ECO:0000313" key="6">
    <source>
        <dbReference type="Proteomes" id="UP001044222"/>
    </source>
</evidence>
<protein>
    <recommendedName>
        <fullName evidence="4">BTB domain-containing protein</fullName>
    </recommendedName>
</protein>
<accession>A0A9D3RHU4</accession>